<evidence type="ECO:0000313" key="3">
    <source>
        <dbReference type="Proteomes" id="UP000235388"/>
    </source>
</evidence>
<feature type="region of interest" description="Disordered" evidence="1">
    <location>
        <begin position="1"/>
        <end position="75"/>
    </location>
</feature>
<keyword evidence="3" id="KW-1185">Reference proteome</keyword>
<feature type="compositionally biased region" description="Polar residues" evidence="1">
    <location>
        <begin position="20"/>
        <end position="47"/>
    </location>
</feature>
<organism evidence="2 3">
    <name type="scientific">Puccinia coronata f. sp. avenae</name>
    <dbReference type="NCBI Taxonomy" id="200324"/>
    <lineage>
        <taxon>Eukaryota</taxon>
        <taxon>Fungi</taxon>
        <taxon>Dikarya</taxon>
        <taxon>Basidiomycota</taxon>
        <taxon>Pucciniomycotina</taxon>
        <taxon>Pucciniomycetes</taxon>
        <taxon>Pucciniales</taxon>
        <taxon>Pucciniaceae</taxon>
        <taxon>Puccinia</taxon>
    </lineage>
</organism>
<dbReference type="Proteomes" id="UP000235388">
    <property type="component" value="Unassembled WGS sequence"/>
</dbReference>
<evidence type="ECO:0000313" key="2">
    <source>
        <dbReference type="EMBL" id="PLW13672.1"/>
    </source>
</evidence>
<dbReference type="AlphaFoldDB" id="A0A2N5SK93"/>
<accession>A0A2N5SK93</accession>
<gene>
    <name evidence="2" type="ORF">PCANC_15583</name>
</gene>
<reference evidence="2 3" key="1">
    <citation type="submission" date="2017-11" db="EMBL/GenBank/DDBJ databases">
        <title>De novo assembly and phasing of dikaryotic genomes from two isolates of Puccinia coronata f. sp. avenae, the causal agent of oat crown rust.</title>
        <authorList>
            <person name="Miller M.E."/>
            <person name="Zhang Y."/>
            <person name="Omidvar V."/>
            <person name="Sperschneider J."/>
            <person name="Schwessinger B."/>
            <person name="Raley C."/>
            <person name="Palmer J.M."/>
            <person name="Garnica D."/>
            <person name="Upadhyaya N."/>
            <person name="Rathjen J."/>
            <person name="Taylor J.M."/>
            <person name="Park R.F."/>
            <person name="Dodds P.N."/>
            <person name="Hirsch C.D."/>
            <person name="Kianian S.F."/>
            <person name="Figueroa M."/>
        </authorList>
    </citation>
    <scope>NUCLEOTIDE SEQUENCE [LARGE SCALE GENOMIC DNA]</scope>
    <source>
        <strain evidence="2">12NC29</strain>
    </source>
</reference>
<name>A0A2N5SK93_9BASI</name>
<protein>
    <submittedName>
        <fullName evidence="2">Uncharacterized protein</fullName>
    </submittedName>
</protein>
<dbReference type="EMBL" id="PGCJ01000942">
    <property type="protein sequence ID" value="PLW13672.1"/>
    <property type="molecule type" value="Genomic_DNA"/>
</dbReference>
<proteinExistence type="predicted"/>
<sequence>MCHNISPQHPCSSLGKCHASSPQQGRQKATTAHIQPYLTSTSPTGVTSLHHNSSPNSIPPPSLMAQPYSSSSMAEQPLPSASLIILTHNG</sequence>
<comment type="caution">
    <text evidence="2">The sequence shown here is derived from an EMBL/GenBank/DDBJ whole genome shotgun (WGS) entry which is preliminary data.</text>
</comment>
<feature type="compositionally biased region" description="Polar residues" evidence="1">
    <location>
        <begin position="1"/>
        <end position="11"/>
    </location>
</feature>
<evidence type="ECO:0000256" key="1">
    <source>
        <dbReference type="SAM" id="MobiDB-lite"/>
    </source>
</evidence>